<dbReference type="Gene3D" id="1.10.30.50">
    <property type="match status" value="1"/>
</dbReference>
<keyword evidence="2" id="KW-0540">Nuclease</keyword>
<feature type="domain" description="HNH nuclease" evidence="1">
    <location>
        <begin position="24"/>
        <end position="83"/>
    </location>
</feature>
<organism evidence="2 3">
    <name type="scientific">Stecheria intestinalis</name>
    <dbReference type="NCBI Taxonomy" id="2606630"/>
    <lineage>
        <taxon>Bacteria</taxon>
        <taxon>Bacillati</taxon>
        <taxon>Bacillota</taxon>
        <taxon>Erysipelotrichia</taxon>
        <taxon>Erysipelotrichales</taxon>
        <taxon>Erysipelotrichaceae</taxon>
        <taxon>Stecheria</taxon>
    </lineage>
</organism>
<evidence type="ECO:0000313" key="2">
    <source>
        <dbReference type="EMBL" id="MSS57634.1"/>
    </source>
</evidence>
<proteinExistence type="predicted"/>
<accession>A0A7X2TEG9</accession>
<evidence type="ECO:0000313" key="3">
    <source>
        <dbReference type="Proteomes" id="UP000461880"/>
    </source>
</evidence>
<sequence length="117" mass="13183">MGQGKYKRNRPDKDGHFRAAFDKNKKIIYATQTVCAICGKPVDFSLKFPDPMSPTIDHIIPIAKGGHPSDLANMQLAHLACNRAKSDKVINKKYIPEQTPDNRVLPQSMNWAQYRSS</sequence>
<keyword evidence="2" id="KW-0255">Endonuclease</keyword>
<keyword evidence="3" id="KW-1185">Reference proteome</keyword>
<name>A0A7X2TEG9_9FIRM</name>
<gene>
    <name evidence="2" type="ORF">FYJ51_01750</name>
</gene>
<dbReference type="InterPro" id="IPR002711">
    <property type="entry name" value="HNH"/>
</dbReference>
<reference evidence="2 3" key="1">
    <citation type="submission" date="2019-08" db="EMBL/GenBank/DDBJ databases">
        <title>In-depth cultivation of the pig gut microbiome towards novel bacterial diversity and tailored functional studies.</title>
        <authorList>
            <person name="Wylensek D."/>
            <person name="Hitch T.C.A."/>
            <person name="Clavel T."/>
        </authorList>
    </citation>
    <scope>NUCLEOTIDE SEQUENCE [LARGE SCALE GENOMIC DNA]</scope>
    <source>
        <strain evidence="2 3">Oil+RF-744-GAM-WT-6</strain>
    </source>
</reference>
<dbReference type="InterPro" id="IPR003615">
    <property type="entry name" value="HNH_nuc"/>
</dbReference>
<keyword evidence="2" id="KW-0378">Hydrolase</keyword>
<dbReference type="RefSeq" id="WP_154502510.1">
    <property type="nucleotide sequence ID" value="NZ_JAQXPC010000097.1"/>
</dbReference>
<dbReference type="GO" id="GO:0003676">
    <property type="term" value="F:nucleic acid binding"/>
    <property type="evidence" value="ECO:0007669"/>
    <property type="project" value="InterPro"/>
</dbReference>
<comment type="caution">
    <text evidence="2">The sequence shown here is derived from an EMBL/GenBank/DDBJ whole genome shotgun (WGS) entry which is preliminary data.</text>
</comment>
<dbReference type="SMART" id="SM00507">
    <property type="entry name" value="HNHc"/>
    <property type="match status" value="1"/>
</dbReference>
<dbReference type="Proteomes" id="UP000461880">
    <property type="component" value="Unassembled WGS sequence"/>
</dbReference>
<dbReference type="EMBL" id="VUMN01000002">
    <property type="protein sequence ID" value="MSS57634.1"/>
    <property type="molecule type" value="Genomic_DNA"/>
</dbReference>
<evidence type="ECO:0000259" key="1">
    <source>
        <dbReference type="SMART" id="SM00507"/>
    </source>
</evidence>
<dbReference type="GO" id="GO:0008270">
    <property type="term" value="F:zinc ion binding"/>
    <property type="evidence" value="ECO:0007669"/>
    <property type="project" value="InterPro"/>
</dbReference>
<dbReference type="AlphaFoldDB" id="A0A7X2TEG9"/>
<protein>
    <submittedName>
        <fullName evidence="2">HNH endonuclease</fullName>
    </submittedName>
</protein>
<dbReference type="CDD" id="cd00085">
    <property type="entry name" value="HNHc"/>
    <property type="match status" value="1"/>
</dbReference>
<dbReference type="Pfam" id="PF01844">
    <property type="entry name" value="HNH"/>
    <property type="match status" value="1"/>
</dbReference>
<dbReference type="GO" id="GO:0004519">
    <property type="term" value="F:endonuclease activity"/>
    <property type="evidence" value="ECO:0007669"/>
    <property type="project" value="UniProtKB-KW"/>
</dbReference>